<reference evidence="1" key="1">
    <citation type="submission" date="2013-10" db="EMBL/GenBank/DDBJ databases">
        <title>The Genome Sequence of Fusobacterium nucleatum CTI-6.</title>
        <authorList>
            <consortium name="The Broad Institute Genomics Platform"/>
            <person name="Earl A."/>
            <person name="Ward D."/>
            <person name="Feldgarden M."/>
            <person name="Gevers D."/>
            <person name="Kostic A."/>
            <person name="Garrett W."/>
            <person name="Young S.K."/>
            <person name="Zeng Q."/>
            <person name="Gargeya S."/>
            <person name="Fitzgerald M."/>
            <person name="Abouelleil A."/>
            <person name="Alvarado L."/>
            <person name="Berlin A.M."/>
            <person name="Chapman S.B."/>
            <person name="Gainer-Dewar J."/>
            <person name="Goldberg J."/>
            <person name="Gnerre S."/>
            <person name="Griggs A."/>
            <person name="Gujja S."/>
            <person name="Hansen M."/>
            <person name="Howarth C."/>
            <person name="Imamovic A."/>
            <person name="Ireland A."/>
            <person name="Larimer J."/>
            <person name="McCowan C."/>
            <person name="Murphy C."/>
            <person name="Pearson M."/>
            <person name="Poon T.W."/>
            <person name="Priest M."/>
            <person name="Roberts A."/>
            <person name="Saif S."/>
            <person name="Shea T."/>
            <person name="Sykes S."/>
            <person name="Wortman J."/>
            <person name="Nusbaum C."/>
            <person name="Birren B."/>
        </authorList>
    </citation>
    <scope>NUCLEOTIDE SEQUENCE [LARGE SCALE GENOMIC DNA]</scope>
    <source>
        <strain evidence="1">CTI-6</strain>
    </source>
</reference>
<dbReference type="EMBL" id="AXNV01000007">
    <property type="protein sequence ID" value="ERT48058.1"/>
    <property type="molecule type" value="Genomic_DNA"/>
</dbReference>
<proteinExistence type="predicted"/>
<evidence type="ECO:0000313" key="1">
    <source>
        <dbReference type="EMBL" id="ERT48058.1"/>
    </source>
</evidence>
<name>U7TUN4_FUSNU</name>
<dbReference type="PATRIC" id="fig|1316587.3.peg.898"/>
<comment type="caution">
    <text evidence="1">The sequence shown here is derived from an EMBL/GenBank/DDBJ whole genome shotgun (WGS) entry which is preliminary data.</text>
</comment>
<accession>U7TUN4</accession>
<organism evidence="1">
    <name type="scientific">Fusobacterium nucleatum CTI-6</name>
    <dbReference type="NCBI Taxonomy" id="1316587"/>
    <lineage>
        <taxon>Bacteria</taxon>
        <taxon>Fusobacteriati</taxon>
        <taxon>Fusobacteriota</taxon>
        <taxon>Fusobacteriia</taxon>
        <taxon>Fusobacteriales</taxon>
        <taxon>Fusobacteriaceae</taxon>
        <taxon>Fusobacterium</taxon>
    </lineage>
</organism>
<sequence length="65" mass="7396">MENSEKIISLSNPNKFSQIAIKEIINKILSNELDKTNKIEGIETIKSEIYSSLKDDKKSSKKIIN</sequence>
<dbReference type="AlphaFoldDB" id="U7TUN4"/>
<protein>
    <submittedName>
        <fullName evidence="1">Uncharacterized protein</fullName>
    </submittedName>
</protein>
<gene>
    <name evidence="1" type="ORF">HMPREF1767_00905</name>
</gene>